<reference evidence="2" key="1">
    <citation type="journal article" date="2020" name="Stud. Mycol.">
        <title>101 Dothideomycetes genomes: a test case for predicting lifestyles and emergence of pathogens.</title>
        <authorList>
            <person name="Haridas S."/>
            <person name="Albert R."/>
            <person name="Binder M."/>
            <person name="Bloem J."/>
            <person name="Labutti K."/>
            <person name="Salamov A."/>
            <person name="Andreopoulos B."/>
            <person name="Baker S."/>
            <person name="Barry K."/>
            <person name="Bills G."/>
            <person name="Bluhm B."/>
            <person name="Cannon C."/>
            <person name="Castanera R."/>
            <person name="Culley D."/>
            <person name="Daum C."/>
            <person name="Ezra D."/>
            <person name="Gonzalez J."/>
            <person name="Henrissat B."/>
            <person name="Kuo A."/>
            <person name="Liang C."/>
            <person name="Lipzen A."/>
            <person name="Lutzoni F."/>
            <person name="Magnuson J."/>
            <person name="Mondo S."/>
            <person name="Nolan M."/>
            <person name="Ohm R."/>
            <person name="Pangilinan J."/>
            <person name="Park H.-J."/>
            <person name="Ramirez L."/>
            <person name="Alfaro M."/>
            <person name="Sun H."/>
            <person name="Tritt A."/>
            <person name="Yoshinaga Y."/>
            <person name="Zwiers L.-H."/>
            <person name="Turgeon B."/>
            <person name="Goodwin S."/>
            <person name="Spatafora J."/>
            <person name="Crous P."/>
            <person name="Grigoriev I."/>
        </authorList>
    </citation>
    <scope>NUCLEOTIDE SEQUENCE</scope>
    <source>
        <strain evidence="2">CBS 123094</strain>
    </source>
</reference>
<organism evidence="2 3">
    <name type="scientific">Amniculicola lignicola CBS 123094</name>
    <dbReference type="NCBI Taxonomy" id="1392246"/>
    <lineage>
        <taxon>Eukaryota</taxon>
        <taxon>Fungi</taxon>
        <taxon>Dikarya</taxon>
        <taxon>Ascomycota</taxon>
        <taxon>Pezizomycotina</taxon>
        <taxon>Dothideomycetes</taxon>
        <taxon>Pleosporomycetidae</taxon>
        <taxon>Pleosporales</taxon>
        <taxon>Amniculicolaceae</taxon>
        <taxon>Amniculicola</taxon>
    </lineage>
</organism>
<protein>
    <submittedName>
        <fullName evidence="2">Uncharacterized protein</fullName>
    </submittedName>
</protein>
<dbReference type="EMBL" id="ML977636">
    <property type="protein sequence ID" value="KAF1995617.1"/>
    <property type="molecule type" value="Genomic_DNA"/>
</dbReference>
<evidence type="ECO:0000313" key="2">
    <source>
        <dbReference type="EMBL" id="KAF1995617.1"/>
    </source>
</evidence>
<feature type="region of interest" description="Disordered" evidence="1">
    <location>
        <begin position="203"/>
        <end position="226"/>
    </location>
</feature>
<proteinExistence type="predicted"/>
<keyword evidence="3" id="KW-1185">Reference proteome</keyword>
<feature type="compositionally biased region" description="Polar residues" evidence="1">
    <location>
        <begin position="73"/>
        <end position="82"/>
    </location>
</feature>
<name>A0A6A5W324_9PLEO</name>
<dbReference type="AlphaFoldDB" id="A0A6A5W324"/>
<accession>A0A6A5W324</accession>
<dbReference type="Proteomes" id="UP000799779">
    <property type="component" value="Unassembled WGS sequence"/>
</dbReference>
<sequence>MQPAAPLCLPVSPLSNPCEAAPLATSHVPNCTSSMLFGSPRLLPTVLRHERVLAAHGDIGLLRAACAHRAHGGSQTWSSKTAGVSDPSRFDAVTTPTGYHERPRGLTGLTASWKHGRLSKRTGYDKCGAEARRRRVAPPPLAASRAMMRGWMCLRRETTSWRGRRRGGRGRCGLDFLRPGGQAFLAGFRVPWGERLGLRVEGSPEDGEVMERHDGSDRGQTGDGEGHVKRFCRVGDGAVPKGACI</sequence>
<evidence type="ECO:0000313" key="3">
    <source>
        <dbReference type="Proteomes" id="UP000799779"/>
    </source>
</evidence>
<evidence type="ECO:0000256" key="1">
    <source>
        <dbReference type="SAM" id="MobiDB-lite"/>
    </source>
</evidence>
<gene>
    <name evidence="2" type="ORF">P154DRAFT_340761</name>
</gene>
<feature type="region of interest" description="Disordered" evidence="1">
    <location>
        <begin position="73"/>
        <end position="106"/>
    </location>
</feature>